<evidence type="ECO:0000313" key="1">
    <source>
        <dbReference type="EMBL" id="WCF98433.1"/>
    </source>
</evidence>
<dbReference type="AlphaFoldDB" id="A0AAF0BDX0"/>
<proteinExistence type="predicted"/>
<dbReference type="Proteomes" id="UP001179540">
    <property type="component" value="Chromosome"/>
</dbReference>
<evidence type="ECO:0000313" key="2">
    <source>
        <dbReference type="Proteomes" id="UP001179540"/>
    </source>
</evidence>
<organism evidence="1 2">
    <name type="scientific">Porphyromonas gingivalis</name>
    <name type="common">Bacteroides gingivalis</name>
    <dbReference type="NCBI Taxonomy" id="837"/>
    <lineage>
        <taxon>Bacteria</taxon>
        <taxon>Pseudomonadati</taxon>
        <taxon>Bacteroidota</taxon>
        <taxon>Bacteroidia</taxon>
        <taxon>Bacteroidales</taxon>
        <taxon>Porphyromonadaceae</taxon>
        <taxon>Porphyromonas</taxon>
    </lineage>
</organism>
<gene>
    <name evidence="1" type="ORF">NY149_07910</name>
</gene>
<accession>A0AAF0BDX0</accession>
<name>A0AAF0BDX0_PORGN</name>
<dbReference type="EMBL" id="CP116613">
    <property type="protein sequence ID" value="WCF98433.1"/>
    <property type="molecule type" value="Genomic_DNA"/>
</dbReference>
<protein>
    <submittedName>
        <fullName evidence="1">Uncharacterized protein</fullName>
    </submittedName>
</protein>
<reference evidence="1" key="1">
    <citation type="submission" date="2023-01" db="EMBL/GenBank/DDBJ databases">
        <title>Phages are important unrecognized players in the ecology of the oral pathogen Porphyromonas gingivalis.</title>
        <authorList>
            <person name="Matrishin C.B."/>
            <person name="Kauffman K.M."/>
        </authorList>
    </citation>
    <scope>NUCLEOTIDE SEQUENCE</scope>
    <source>
        <strain evidence="1">HG1691old</strain>
    </source>
</reference>
<dbReference type="RefSeq" id="WP_271912116.1">
    <property type="nucleotide sequence ID" value="NZ_CP116613.1"/>
</dbReference>
<sequence>MFQSKLKEFEDEKNPDLYEFHRLLAKRDLELTLSDKRKISIISGKFRYLERLGTLFTENHLNLRAQRNRLKANRNAPFLLISTDKDGKPELKDFSNFDEAEKAYFEMFLNNPHNKNIVLTHFKNTTFDKISIAYSNYFMTYNETLFRILNSIADVSVYAFNHYKVKEFKKNYKAFWRILSKWFGEKLKEANLYNQDKNIRRSNKKKKEWTNSIASNVEKVNRTIVNMNKDFSTNVCHYFIRIIKTKLEKKLASKGVILLRRD</sequence>